<keyword evidence="2" id="KW-1185">Reference proteome</keyword>
<gene>
    <name evidence="1" type="ORF">D7X32_24405</name>
</gene>
<dbReference type="RefSeq" id="WP_147450246.1">
    <property type="nucleotide sequence ID" value="NZ_RAWE01000099.1"/>
</dbReference>
<evidence type="ECO:0008006" key="3">
    <source>
        <dbReference type="Google" id="ProtNLM"/>
    </source>
</evidence>
<accession>A0A3A8JWL5</accession>
<name>A0A3A8JWL5_9BACT</name>
<evidence type="ECO:0000313" key="1">
    <source>
        <dbReference type="EMBL" id="RKH00110.1"/>
    </source>
</evidence>
<evidence type="ECO:0000313" key="2">
    <source>
        <dbReference type="Proteomes" id="UP000268313"/>
    </source>
</evidence>
<organism evidence="1 2">
    <name type="scientific">Corallococcus carmarthensis</name>
    <dbReference type="NCBI Taxonomy" id="2316728"/>
    <lineage>
        <taxon>Bacteria</taxon>
        <taxon>Pseudomonadati</taxon>
        <taxon>Myxococcota</taxon>
        <taxon>Myxococcia</taxon>
        <taxon>Myxococcales</taxon>
        <taxon>Cystobacterineae</taxon>
        <taxon>Myxococcaceae</taxon>
        <taxon>Corallococcus</taxon>
    </lineage>
</organism>
<proteinExistence type="predicted"/>
<protein>
    <recommendedName>
        <fullName evidence="3">Right-handed parallel beta-helix repeat-containing protein</fullName>
    </recommendedName>
</protein>
<sequence length="295" mass="29229">MSVRVLTLPLEASLAEAQAALQTTPPGEVEWVLPVGEGVLSTDSVIGTPVHALRLTGGPGVTLRLDGGSLEVTGLVTGVSGVTVVAVDAGLILLGARVEVSDVTVRATASGDCAALSVETPDGMVVIDSLTVAVARGEEATGLRLLATEARVTGLSVGAVEASVGEAFGVRAVCQRSQWADVTVRDVSGVGAGVGMELAGFSRADLSGVTVSKVSGGNATGARVLVAREEGEGLSAVDVSVSDVKALGTEWSVGLVAASAGALQVRGFTVQRVQGAFALGLLALVAVGVHAAADT</sequence>
<dbReference type="OrthoDB" id="10012684at2"/>
<dbReference type="AlphaFoldDB" id="A0A3A8JWL5"/>
<feature type="non-terminal residue" evidence="1">
    <location>
        <position position="295"/>
    </location>
</feature>
<reference evidence="2" key="1">
    <citation type="submission" date="2018-09" db="EMBL/GenBank/DDBJ databases">
        <authorList>
            <person name="Livingstone P.G."/>
            <person name="Whitworth D.E."/>
        </authorList>
    </citation>
    <scope>NUCLEOTIDE SEQUENCE [LARGE SCALE GENOMIC DNA]</scope>
    <source>
        <strain evidence="2">CA043D</strain>
    </source>
</reference>
<dbReference type="EMBL" id="RAWE01000099">
    <property type="protein sequence ID" value="RKH00110.1"/>
    <property type="molecule type" value="Genomic_DNA"/>
</dbReference>
<comment type="caution">
    <text evidence="1">The sequence shown here is derived from an EMBL/GenBank/DDBJ whole genome shotgun (WGS) entry which is preliminary data.</text>
</comment>
<dbReference type="Proteomes" id="UP000268313">
    <property type="component" value="Unassembled WGS sequence"/>
</dbReference>